<dbReference type="EMBL" id="CAUEEQ010027225">
    <property type="protein sequence ID" value="CAJ0947769.1"/>
    <property type="molecule type" value="Genomic_DNA"/>
</dbReference>
<dbReference type="PROSITE" id="PS50878">
    <property type="entry name" value="RT_POL"/>
    <property type="match status" value="1"/>
</dbReference>
<evidence type="ECO:0000256" key="1">
    <source>
        <dbReference type="SAM" id="MobiDB-lite"/>
    </source>
</evidence>
<keyword evidence="4" id="KW-1185">Reference proteome</keyword>
<evidence type="ECO:0000313" key="4">
    <source>
        <dbReference type="Proteomes" id="UP001176940"/>
    </source>
</evidence>
<dbReference type="Proteomes" id="UP001176940">
    <property type="component" value="Unassembled WGS sequence"/>
</dbReference>
<sequence length="650" mass="74774">MSFNTVSYDAAQAEEIISCVNIPGEFLHTPSEEIRSRDLERELRRKVALELHYVTLAEYHKVKRIPRGLHVSFRPTLFQDKPDFCQKFEGILNKCSMDIIVLTIEYLQKDLASIEDQITSIKQQLTSTLSTEKLDQTLQKTNKIIEDFRIQLQERKRRNFFRDTEDYHRNQVYKWRNSSYYKERSGYRRTDTSASSGSESDYGPHTPHSFLEQRRGKPTKGRRGGAAENIPFDNTRIRGDNQIVYNISSYNLSLAELQVLQKGLSFCPTPSFDAFNLDQDYINFSGSSLIPPDAQFVLKDLNLRIPSSFSPPRSYHPVETYIALVQKDIANNLQHIHRGTLRIQRNLSTDEQEAIKTLKENKQIVIKSADKGGSIVVLDKTHYVSIVQSLLSDEITYEKIERDPTFEIAREIREVHKNLWNPPGRPIVASTNSILSPLAITLDRILTPLLPCITSYLKVTSDFLTKLKSIGPVPSGCFLVTLDVNSLYTCIAHDRGTEAVQQFLLKYTTFSTSQVNFCLRILHLILHRNLFLFSDQFYIQKTGTAMGSNMAPPYANIFMSVFEEMYVYTNRLFQAHSLLWKRYIDDIFLIWSGHESLLMQFFNEINVRVPGLTFSLQKSTIEINFLDTLIGFGENGTLDVDIYTKPTDKK</sequence>
<organism evidence="3 4">
    <name type="scientific">Ranitomeya imitator</name>
    <name type="common">mimic poison frog</name>
    <dbReference type="NCBI Taxonomy" id="111125"/>
    <lineage>
        <taxon>Eukaryota</taxon>
        <taxon>Metazoa</taxon>
        <taxon>Chordata</taxon>
        <taxon>Craniata</taxon>
        <taxon>Vertebrata</taxon>
        <taxon>Euteleostomi</taxon>
        <taxon>Amphibia</taxon>
        <taxon>Batrachia</taxon>
        <taxon>Anura</taxon>
        <taxon>Neobatrachia</taxon>
        <taxon>Hyloidea</taxon>
        <taxon>Dendrobatidae</taxon>
        <taxon>Dendrobatinae</taxon>
        <taxon>Ranitomeya</taxon>
    </lineage>
</organism>
<gene>
    <name evidence="3" type="ORF">RIMI_LOCUS11818215</name>
</gene>
<dbReference type="Pfam" id="PF00078">
    <property type="entry name" value="RVT_1"/>
    <property type="match status" value="1"/>
</dbReference>
<feature type="region of interest" description="Disordered" evidence="1">
    <location>
        <begin position="186"/>
        <end position="233"/>
    </location>
</feature>
<reference evidence="3" key="1">
    <citation type="submission" date="2023-07" db="EMBL/GenBank/DDBJ databases">
        <authorList>
            <person name="Stuckert A."/>
        </authorList>
    </citation>
    <scope>NUCLEOTIDE SEQUENCE</scope>
</reference>
<proteinExistence type="predicted"/>
<dbReference type="PANTHER" id="PTHR21301">
    <property type="entry name" value="REVERSE TRANSCRIPTASE"/>
    <property type="match status" value="1"/>
</dbReference>
<protein>
    <recommendedName>
        <fullName evidence="2">Reverse transcriptase domain-containing protein</fullName>
    </recommendedName>
</protein>
<dbReference type="PANTHER" id="PTHR21301:SF12">
    <property type="match status" value="1"/>
</dbReference>
<evidence type="ECO:0000313" key="3">
    <source>
        <dbReference type="EMBL" id="CAJ0947769.1"/>
    </source>
</evidence>
<name>A0ABN9LT77_9NEOB</name>
<comment type="caution">
    <text evidence="3">The sequence shown here is derived from an EMBL/GenBank/DDBJ whole genome shotgun (WGS) entry which is preliminary data.</text>
</comment>
<dbReference type="InterPro" id="IPR000477">
    <property type="entry name" value="RT_dom"/>
</dbReference>
<evidence type="ECO:0000259" key="2">
    <source>
        <dbReference type="PROSITE" id="PS50878"/>
    </source>
</evidence>
<accession>A0ABN9LT77</accession>
<feature type="domain" description="Reverse transcriptase" evidence="2">
    <location>
        <begin position="396"/>
        <end position="634"/>
    </location>
</feature>